<dbReference type="PRINTS" id="PR00990">
    <property type="entry name" value="RIBOKINASE"/>
</dbReference>
<dbReference type="PROSITE" id="PS00584">
    <property type="entry name" value="PFKB_KINASES_2"/>
    <property type="match status" value="1"/>
</dbReference>
<gene>
    <name evidence="14" type="primary">pfkB</name>
    <name evidence="14" type="ORF">ENT78_03685</name>
</gene>
<dbReference type="CDD" id="cd01164">
    <property type="entry name" value="FruK_PfkB_like"/>
    <property type="match status" value="1"/>
</dbReference>
<evidence type="ECO:0000256" key="9">
    <source>
        <dbReference type="ARBA" id="ARBA00047745"/>
    </source>
</evidence>
<dbReference type="PANTHER" id="PTHR46566:SF2">
    <property type="entry name" value="ATP-DEPENDENT 6-PHOSPHOFRUCTOKINASE ISOZYME 2"/>
    <property type="match status" value="1"/>
</dbReference>
<evidence type="ECO:0000256" key="5">
    <source>
        <dbReference type="ARBA" id="ARBA00022741"/>
    </source>
</evidence>
<accession>A0A7V4KCE5</accession>
<dbReference type="GO" id="GO:0005524">
    <property type="term" value="F:ATP binding"/>
    <property type="evidence" value="ECO:0007669"/>
    <property type="project" value="UniProtKB-UniRule"/>
</dbReference>
<evidence type="ECO:0000256" key="1">
    <source>
        <dbReference type="ARBA" id="ARBA00010688"/>
    </source>
</evidence>
<comment type="function">
    <text evidence="12">Catalyzes the ATP-dependent phosphorylation of fructose-l-phosphate to fructose-l,6-bisphosphate.</text>
</comment>
<name>A0A7V4KCE5_FERPE</name>
<evidence type="ECO:0000256" key="7">
    <source>
        <dbReference type="ARBA" id="ARBA00022840"/>
    </source>
</evidence>
<dbReference type="FunFam" id="3.40.1190.20:FF:000001">
    <property type="entry name" value="Phosphofructokinase"/>
    <property type="match status" value="1"/>
</dbReference>
<dbReference type="InterPro" id="IPR029056">
    <property type="entry name" value="Ribokinase-like"/>
</dbReference>
<dbReference type="NCBIfam" id="TIGR03168">
    <property type="entry name" value="1-PFK"/>
    <property type="match status" value="1"/>
</dbReference>
<dbReference type="EC" id="2.7.1.56" evidence="2 12"/>
<dbReference type="InterPro" id="IPR002139">
    <property type="entry name" value="Ribo/fructo_kinase"/>
</dbReference>
<comment type="similarity">
    <text evidence="1 11">Belongs to the carbohydrate kinase PfkB family.</text>
</comment>
<dbReference type="GO" id="GO:0005829">
    <property type="term" value="C:cytosol"/>
    <property type="evidence" value="ECO:0007669"/>
    <property type="project" value="TreeGrafter"/>
</dbReference>
<evidence type="ECO:0000256" key="3">
    <source>
        <dbReference type="ARBA" id="ARBA00013596"/>
    </source>
</evidence>
<evidence type="ECO:0000259" key="13">
    <source>
        <dbReference type="Pfam" id="PF00294"/>
    </source>
</evidence>
<keyword evidence="4 10" id="KW-0808">Transferase</keyword>
<dbReference type="InterPro" id="IPR002173">
    <property type="entry name" value="Carboh/pur_kinase_PfkB_CS"/>
</dbReference>
<dbReference type="GO" id="GO:0016052">
    <property type="term" value="P:carbohydrate catabolic process"/>
    <property type="evidence" value="ECO:0007669"/>
    <property type="project" value="UniProtKB-ARBA"/>
</dbReference>
<evidence type="ECO:0000313" key="14">
    <source>
        <dbReference type="EMBL" id="HGU52615.1"/>
    </source>
</evidence>
<proteinExistence type="inferred from homology"/>
<comment type="catalytic activity">
    <reaction evidence="9 12">
        <text>beta-D-fructose 1-phosphate + ATP = beta-D-fructose 1,6-bisphosphate + ADP + H(+)</text>
        <dbReference type="Rhea" id="RHEA:14213"/>
        <dbReference type="ChEBI" id="CHEBI:15378"/>
        <dbReference type="ChEBI" id="CHEBI:30616"/>
        <dbReference type="ChEBI" id="CHEBI:32966"/>
        <dbReference type="ChEBI" id="CHEBI:138881"/>
        <dbReference type="ChEBI" id="CHEBI:456216"/>
        <dbReference type="EC" id="2.7.1.56"/>
    </reaction>
</comment>
<reference evidence="14" key="1">
    <citation type="journal article" date="2020" name="mSystems">
        <title>Genome- and Community-Level Interaction Insights into Carbon Utilization and Element Cycling Functions of Hydrothermarchaeota in Hydrothermal Sediment.</title>
        <authorList>
            <person name="Zhou Z."/>
            <person name="Liu Y."/>
            <person name="Xu W."/>
            <person name="Pan J."/>
            <person name="Luo Z.H."/>
            <person name="Li M."/>
        </authorList>
    </citation>
    <scope>NUCLEOTIDE SEQUENCE [LARGE SCALE GENOMIC DNA]</scope>
    <source>
        <strain evidence="14">SpSt-61</strain>
    </source>
</reference>
<dbReference type="InterPro" id="IPR017583">
    <property type="entry name" value="Tagatose/fructose_Pkinase"/>
</dbReference>
<evidence type="ECO:0000256" key="6">
    <source>
        <dbReference type="ARBA" id="ARBA00022777"/>
    </source>
</evidence>
<evidence type="ECO:0000256" key="4">
    <source>
        <dbReference type="ARBA" id="ARBA00022679"/>
    </source>
</evidence>
<dbReference type="PIRSF" id="PIRSF000535">
    <property type="entry name" value="1PFK/6PFK/LacC"/>
    <property type="match status" value="1"/>
</dbReference>
<evidence type="ECO:0000256" key="12">
    <source>
        <dbReference type="RuleBase" id="RU369061"/>
    </source>
</evidence>
<protein>
    <recommendedName>
        <fullName evidence="3 12">1-phosphofructokinase</fullName>
        <shortName evidence="12">Fru1PK</shortName>
        <ecNumber evidence="2 12">2.7.1.56</ecNumber>
    </recommendedName>
    <alternativeName>
        <fullName evidence="8 12">Fructose 1-phosphate kinase</fullName>
    </alternativeName>
</protein>
<dbReference type="AlphaFoldDB" id="A0A7V4KCE5"/>
<dbReference type="NCBIfam" id="TIGR03828">
    <property type="entry name" value="pfkB"/>
    <property type="match status" value="1"/>
</dbReference>
<dbReference type="SUPFAM" id="SSF53613">
    <property type="entry name" value="Ribokinase-like"/>
    <property type="match status" value="1"/>
</dbReference>
<dbReference type="PROSITE" id="PS00583">
    <property type="entry name" value="PFKB_KINASES_1"/>
    <property type="match status" value="1"/>
</dbReference>
<organism evidence="14">
    <name type="scientific">Fervidobacterium pennivorans</name>
    <dbReference type="NCBI Taxonomy" id="93466"/>
    <lineage>
        <taxon>Bacteria</taxon>
        <taxon>Thermotogati</taxon>
        <taxon>Thermotogota</taxon>
        <taxon>Thermotogae</taxon>
        <taxon>Thermotogales</taxon>
        <taxon>Fervidobacteriaceae</taxon>
        <taxon>Fervidobacterium</taxon>
    </lineage>
</organism>
<dbReference type="InterPro" id="IPR011611">
    <property type="entry name" value="PfkB_dom"/>
</dbReference>
<dbReference type="EMBL" id="DSZZ01000172">
    <property type="protein sequence ID" value="HGU52615.1"/>
    <property type="molecule type" value="Genomic_DNA"/>
</dbReference>
<dbReference type="PANTHER" id="PTHR46566">
    <property type="entry name" value="1-PHOSPHOFRUCTOKINASE-RELATED"/>
    <property type="match status" value="1"/>
</dbReference>
<dbReference type="GO" id="GO:0008662">
    <property type="term" value="F:1-phosphofructokinase activity"/>
    <property type="evidence" value="ECO:0007669"/>
    <property type="project" value="UniProtKB-UniRule"/>
</dbReference>
<evidence type="ECO:0000256" key="2">
    <source>
        <dbReference type="ARBA" id="ARBA00012131"/>
    </source>
</evidence>
<keyword evidence="6 11" id="KW-0418">Kinase</keyword>
<dbReference type="Gene3D" id="3.40.1190.20">
    <property type="match status" value="1"/>
</dbReference>
<feature type="domain" description="Carbohydrate kinase PfkB" evidence="13">
    <location>
        <begin position="8"/>
        <end position="293"/>
    </location>
</feature>
<comment type="caution">
    <text evidence="14">The sequence shown here is derived from an EMBL/GenBank/DDBJ whole genome shotgun (WGS) entry which is preliminary data.</text>
</comment>
<evidence type="ECO:0000256" key="10">
    <source>
        <dbReference type="PIRNR" id="PIRNR000535"/>
    </source>
</evidence>
<evidence type="ECO:0000256" key="8">
    <source>
        <dbReference type="ARBA" id="ARBA00032802"/>
    </source>
</evidence>
<dbReference type="InterPro" id="IPR022463">
    <property type="entry name" value="1-PFruKinase"/>
</dbReference>
<keyword evidence="7 12" id="KW-0067">ATP-binding</keyword>
<sequence length="311" mass="34298">MIYTVTPNPAIDITIYIDTLERGKVNRSRYFLMDAGGKGINVSKVIKILGGKSKVLGFLGKENSSWFTKYLQDMKLDFDFVLVEGFTRTNIKIVEEKDEVYTDLNQNGFEITEKDKNVLLDKLRTLANPNDIFVLSGSLPSGVKADFYVEIIRLLKRKGTVVIFDADGTALKYGLEGNPDILKPNINELQSVLTLNEENPLAIARSAKSLFQKGVKKVLVSMGDKGAVFVTEQISLYSKGIPVEVKSTAGAGDSMVAAISYGLSKGMNDEEIFKLAVACATAKVATEGVKPPIKKDIERFLKKIKLERLVM</sequence>
<dbReference type="GO" id="GO:0044281">
    <property type="term" value="P:small molecule metabolic process"/>
    <property type="evidence" value="ECO:0007669"/>
    <property type="project" value="UniProtKB-ARBA"/>
</dbReference>
<evidence type="ECO:0000256" key="11">
    <source>
        <dbReference type="RuleBase" id="RU003704"/>
    </source>
</evidence>
<dbReference type="Pfam" id="PF00294">
    <property type="entry name" value="PfkB"/>
    <property type="match status" value="1"/>
</dbReference>
<keyword evidence="5 12" id="KW-0547">Nucleotide-binding</keyword>